<dbReference type="PROSITE" id="PS51257">
    <property type="entry name" value="PROKAR_LIPOPROTEIN"/>
    <property type="match status" value="1"/>
</dbReference>
<evidence type="ECO:0008006" key="4">
    <source>
        <dbReference type="Google" id="ProtNLM"/>
    </source>
</evidence>
<reference evidence="2 3" key="1">
    <citation type="submission" date="2015-06" db="EMBL/GenBank/DDBJ databases">
        <authorList>
            <person name="Xie B.-B."/>
            <person name="Rong J.-C."/>
            <person name="Qin Q.-L."/>
            <person name="Zhang Y.-Z."/>
        </authorList>
    </citation>
    <scope>NUCLEOTIDE SEQUENCE [LARGE SCALE GENOMIC DNA]</scope>
    <source>
        <strain evidence="2 3">JCM 20779</strain>
    </source>
</reference>
<sequence length="175" mass="19495">MFNKLSTVLLALILLCSCSSHTELAQLDIGISAYENSDLMVKIVFDDKFSPPAGAIGCCWGNAQKKGSFWGAEIPHKVDVEWRDYKQAKLYRASFKVQRKKAYHIIDELTPVTFASGRVDDAVNPFIIFGFGEGGEVKMWISNSAFAGVKGRILEEIGSAQATWEAFELTDEMFR</sequence>
<organism evidence="2 3">
    <name type="scientific">Pseudoalteromonas piscicida</name>
    <dbReference type="NCBI Taxonomy" id="43662"/>
    <lineage>
        <taxon>Bacteria</taxon>
        <taxon>Pseudomonadati</taxon>
        <taxon>Pseudomonadota</taxon>
        <taxon>Gammaproteobacteria</taxon>
        <taxon>Alteromonadales</taxon>
        <taxon>Pseudoalteromonadaceae</taxon>
        <taxon>Pseudoalteromonas</taxon>
    </lineage>
</organism>
<keyword evidence="1" id="KW-0732">Signal</keyword>
<accession>A0ABM6NAW8</accession>
<name>A0ABM6NAW8_PSEO7</name>
<protein>
    <recommendedName>
        <fullName evidence="4">DUF2931 family protein</fullName>
    </recommendedName>
</protein>
<dbReference type="EMBL" id="CP011924">
    <property type="protein sequence ID" value="ATD05976.1"/>
    <property type="molecule type" value="Genomic_DNA"/>
</dbReference>
<evidence type="ECO:0000256" key="1">
    <source>
        <dbReference type="SAM" id="SignalP"/>
    </source>
</evidence>
<keyword evidence="3" id="KW-1185">Reference proteome</keyword>
<gene>
    <name evidence="2" type="ORF">PPIS_a0735</name>
</gene>
<feature type="signal peptide" evidence="1">
    <location>
        <begin position="1"/>
        <end position="22"/>
    </location>
</feature>
<dbReference type="Proteomes" id="UP000016521">
    <property type="component" value="Chromosome I"/>
</dbReference>
<proteinExistence type="predicted"/>
<evidence type="ECO:0000313" key="2">
    <source>
        <dbReference type="EMBL" id="ATD05976.1"/>
    </source>
</evidence>
<dbReference type="RefSeq" id="WP_010375462.1">
    <property type="nucleotide sequence ID" value="NZ_CP011924.1"/>
</dbReference>
<feature type="chain" id="PRO_5046693886" description="DUF2931 family protein" evidence="1">
    <location>
        <begin position="23"/>
        <end position="175"/>
    </location>
</feature>
<evidence type="ECO:0000313" key="3">
    <source>
        <dbReference type="Proteomes" id="UP000016521"/>
    </source>
</evidence>